<dbReference type="PANTHER" id="PTHR37165:SF1">
    <property type="entry name" value="TYPE 1 ENCAPSULIN SHELL PROTEIN"/>
    <property type="match status" value="1"/>
</dbReference>
<dbReference type="InterPro" id="IPR009078">
    <property type="entry name" value="Ferritin-like_SF"/>
</dbReference>
<accession>A0A830E1Z7</accession>
<keyword evidence="2" id="KW-1284">Encapsulin nanocompartment</keyword>
<feature type="compositionally biased region" description="Polar residues" evidence="3">
    <location>
        <begin position="81"/>
        <end position="92"/>
    </location>
</feature>
<dbReference type="GeneID" id="76207867"/>
<proteinExistence type="predicted"/>
<feature type="region of interest" description="Disordered" evidence="3">
    <location>
        <begin position="81"/>
        <end position="127"/>
    </location>
</feature>
<dbReference type="SUPFAM" id="SSF47240">
    <property type="entry name" value="Ferritin-like"/>
    <property type="match status" value="1"/>
</dbReference>
<evidence type="ECO:0000313" key="5">
    <source>
        <dbReference type="EMBL" id="BDR93232.1"/>
    </source>
</evidence>
<evidence type="ECO:0000313" key="7">
    <source>
        <dbReference type="Proteomes" id="UP000657075"/>
    </source>
</evidence>
<reference evidence="5" key="4">
    <citation type="journal article" date="2023" name="Microbiol. Resour. Announc.">
        <title>Complete Genome Sequence of Vulcanisaeta souniana Strain IC-059, a Hyperthermophilic Archaeon Isolated from Hot Spring Water in Japan.</title>
        <authorList>
            <person name="Kato S."/>
            <person name="Itoh T."/>
            <person name="Wu L."/>
            <person name="Ma J."/>
            <person name="Ohkuma M."/>
        </authorList>
    </citation>
    <scope>NUCLEOTIDE SEQUENCE</scope>
    <source>
        <strain evidence="5">JCM 11219</strain>
    </source>
</reference>
<dbReference type="Proteomes" id="UP001060771">
    <property type="component" value="Chromosome"/>
</dbReference>
<dbReference type="InterPro" id="IPR003251">
    <property type="entry name" value="Rr_diiron-bd_dom"/>
</dbReference>
<name>A0A830E1Z7_9CREN</name>
<dbReference type="EMBL" id="AP026830">
    <property type="protein sequence ID" value="BDR93232.1"/>
    <property type="molecule type" value="Genomic_DNA"/>
</dbReference>
<reference evidence="6" key="2">
    <citation type="submission" date="2020-09" db="EMBL/GenBank/DDBJ databases">
        <authorList>
            <person name="Sun Q."/>
            <person name="Ohkuma M."/>
        </authorList>
    </citation>
    <scope>NUCLEOTIDE SEQUENCE</scope>
    <source>
        <strain evidence="6">JCM 11219</strain>
    </source>
</reference>
<dbReference type="EMBL" id="BMNM01000005">
    <property type="protein sequence ID" value="GGI78621.1"/>
    <property type="molecule type" value="Genomic_DNA"/>
</dbReference>
<dbReference type="Pfam" id="PF02915">
    <property type="entry name" value="Rubrerythrin"/>
    <property type="match status" value="1"/>
</dbReference>
<dbReference type="GO" id="GO:0016491">
    <property type="term" value="F:oxidoreductase activity"/>
    <property type="evidence" value="ECO:0007669"/>
    <property type="project" value="InterPro"/>
</dbReference>
<gene>
    <name evidence="6" type="ORF">GCM10007112_14330</name>
    <name evidence="5" type="ORF">Vsou_23250</name>
</gene>
<dbReference type="PANTHER" id="PTHR37165">
    <property type="entry name" value="PEPTIDASE U56 FAMILY"/>
    <property type="match status" value="1"/>
</dbReference>
<dbReference type="Gene3D" id="6.10.140.1960">
    <property type="match status" value="1"/>
</dbReference>
<feature type="domain" description="Rubrerythrin diiron-binding" evidence="4">
    <location>
        <begin position="24"/>
        <end position="83"/>
    </location>
</feature>
<evidence type="ECO:0000256" key="2">
    <source>
        <dbReference type="ARBA" id="ARBA00033787"/>
    </source>
</evidence>
<dbReference type="NCBIfam" id="NF041155">
    <property type="entry name" value="encap_f1"/>
    <property type="match status" value="1"/>
</dbReference>
<dbReference type="RefSeq" id="WP_188603325.1">
    <property type="nucleotide sequence ID" value="NZ_AP026830.1"/>
</dbReference>
<comment type="subcellular location">
    <subcellularLocation>
        <location evidence="1">Encapsulin nanocompartment</location>
    </subcellularLocation>
</comment>
<dbReference type="GO" id="GO:0046872">
    <property type="term" value="F:metal ion binding"/>
    <property type="evidence" value="ECO:0007669"/>
    <property type="project" value="InterPro"/>
</dbReference>
<dbReference type="InterPro" id="IPR051429">
    <property type="entry name" value="Encapsulin_nc"/>
</dbReference>
<evidence type="ECO:0000313" key="6">
    <source>
        <dbReference type="EMBL" id="GGI78621.1"/>
    </source>
</evidence>
<dbReference type="Pfam" id="PF04454">
    <property type="entry name" value="Linocin_M18"/>
    <property type="match status" value="1"/>
</dbReference>
<evidence type="ECO:0000256" key="1">
    <source>
        <dbReference type="ARBA" id="ARBA00033738"/>
    </source>
</evidence>
<feature type="compositionally biased region" description="Polar residues" evidence="3">
    <location>
        <begin position="102"/>
        <end position="118"/>
    </location>
</feature>
<sequence>MVLSKNPVDVIRDRKFSQGEVADSLRLAIIAELDAINLYLQLSRLIDDEKVRRVFEDIAKEEKTHFGEFLTLLKSYDPEQTEQLKSGSTEVSELTGIKVSANDPNNDQRGLSSTNNATDPPLDVVSSSNLSPEELRYIQDRVKEAANGVRRFRKHLTVYEAGPGLDAVPLDEAVTGPPVTATRSVIPLKELSVKFSISQRQIEYTRARGERVYSVIADQATIRLSYEEDSTILNDILGNPKVKTMGISSWDTPGSAVTEVSNAVNTLYGNYIPEPHVLFVSPGRYTKLLMVVERTGVMELTRVKSLVKDIVIIPQLRDDTALLLSAHHSVIDIAVGADTALVYLGPEDGTHGFVLWETLAVRIKDPRGVIILKQSA</sequence>
<reference evidence="8" key="3">
    <citation type="submission" date="2022-09" db="EMBL/GenBank/DDBJ databases">
        <title>Complete genome sequence of Vulcanisaeta souniana.</title>
        <authorList>
            <person name="Kato S."/>
            <person name="Itoh T."/>
            <person name="Ohkuma M."/>
        </authorList>
    </citation>
    <scope>NUCLEOTIDE SEQUENCE [LARGE SCALE GENOMIC DNA]</scope>
    <source>
        <strain evidence="8">JCM 11219</strain>
    </source>
</reference>
<keyword evidence="8" id="KW-1185">Reference proteome</keyword>
<protein>
    <submittedName>
        <fullName evidence="6">Bacteriocin</fullName>
    </submittedName>
</protein>
<reference evidence="6" key="1">
    <citation type="journal article" date="2014" name="Int. J. Syst. Evol. Microbiol.">
        <title>Complete genome sequence of Corynebacterium casei LMG S-19264T (=DSM 44701T), isolated from a smear-ripened cheese.</title>
        <authorList>
            <consortium name="US DOE Joint Genome Institute (JGI-PGF)"/>
            <person name="Walter F."/>
            <person name="Albersmeier A."/>
            <person name="Kalinowski J."/>
            <person name="Ruckert C."/>
        </authorList>
    </citation>
    <scope>NUCLEOTIDE SEQUENCE</scope>
    <source>
        <strain evidence="6">JCM 11219</strain>
    </source>
</reference>
<dbReference type="Gene3D" id="3.30.2400.30">
    <property type="match status" value="1"/>
</dbReference>
<dbReference type="GO" id="GO:0140737">
    <property type="term" value="C:encapsulin nanocompartment"/>
    <property type="evidence" value="ECO:0007669"/>
    <property type="project" value="UniProtKB-SubCell"/>
</dbReference>
<evidence type="ECO:0000259" key="4">
    <source>
        <dbReference type="Pfam" id="PF02915"/>
    </source>
</evidence>
<organism evidence="6 7">
    <name type="scientific">Vulcanisaeta souniana JCM 11219</name>
    <dbReference type="NCBI Taxonomy" id="1293586"/>
    <lineage>
        <taxon>Archaea</taxon>
        <taxon>Thermoproteota</taxon>
        <taxon>Thermoprotei</taxon>
        <taxon>Thermoproteales</taxon>
        <taxon>Thermoproteaceae</taxon>
        <taxon>Vulcanisaeta</taxon>
    </lineage>
</organism>
<evidence type="ECO:0000313" key="8">
    <source>
        <dbReference type="Proteomes" id="UP001060771"/>
    </source>
</evidence>
<dbReference type="AlphaFoldDB" id="A0A830E1Z7"/>
<dbReference type="Proteomes" id="UP000657075">
    <property type="component" value="Unassembled WGS sequence"/>
</dbReference>
<dbReference type="Gene3D" id="3.30.2320.10">
    <property type="entry name" value="hypothetical protein PF0899 domain"/>
    <property type="match status" value="1"/>
</dbReference>
<dbReference type="OrthoDB" id="60579at2157"/>
<evidence type="ECO:0000256" key="3">
    <source>
        <dbReference type="SAM" id="MobiDB-lite"/>
    </source>
</evidence>
<dbReference type="InterPro" id="IPR007544">
    <property type="entry name" value="ENCAP"/>
</dbReference>